<feature type="transmembrane region" description="Helical" evidence="2">
    <location>
        <begin position="113"/>
        <end position="131"/>
    </location>
</feature>
<dbReference type="RefSeq" id="WP_039737658.1">
    <property type="nucleotide sequence ID" value="NZ_JTCM02000038.1"/>
</dbReference>
<sequence length="224" mass="24684">MAVGRKSAVAARGNWFRRITQPSGKSPSARFESASRSTSTPMPSRTQRRSNTNKTVRHTPGQLGKQQLPKQNRSSATPKSPRGNQERVPVMPNSESPPLWLLRLHAIHRNSSIVAFLLVAATLVVYGWTVYSQELWSQGYRKLENLRRQERQLTTTSEVLQNKMATEGEKPSTGLVAPTPARAIFINPASHNLNSMPSLGDAQQTPTTTPNSQKVQQSASGLGY</sequence>
<accession>A0A846HAB9</accession>
<feature type="compositionally biased region" description="Low complexity" evidence="1">
    <location>
        <begin position="34"/>
        <end position="45"/>
    </location>
</feature>
<keyword evidence="2" id="KW-0812">Transmembrane</keyword>
<organism evidence="3 4">
    <name type="scientific">Hassallia byssoidea VB512170</name>
    <dbReference type="NCBI Taxonomy" id="1304833"/>
    <lineage>
        <taxon>Bacteria</taxon>
        <taxon>Bacillati</taxon>
        <taxon>Cyanobacteriota</taxon>
        <taxon>Cyanophyceae</taxon>
        <taxon>Nostocales</taxon>
        <taxon>Tolypothrichaceae</taxon>
        <taxon>Hassallia</taxon>
    </lineage>
</organism>
<keyword evidence="2" id="KW-1133">Transmembrane helix</keyword>
<dbReference type="Proteomes" id="UP000031549">
    <property type="component" value="Unassembled WGS sequence"/>
</dbReference>
<protein>
    <recommendedName>
        <fullName evidence="5">Cell division protein FtsL</fullName>
    </recommendedName>
</protein>
<reference evidence="3 4" key="1">
    <citation type="journal article" date="2015" name="Genome Announc.">
        <title>Draft Genome Sequence of Cyanobacterium Hassallia byssoidea Strain VB512170, Isolated from Monuments in India.</title>
        <authorList>
            <person name="Singh D."/>
            <person name="Chandrababunaidu M.M."/>
            <person name="Panda A."/>
            <person name="Sen D."/>
            <person name="Bhattacharyya S."/>
            <person name="Adhikary S.P."/>
            <person name="Tripathy S."/>
        </authorList>
    </citation>
    <scope>NUCLEOTIDE SEQUENCE [LARGE SCALE GENOMIC DNA]</scope>
    <source>
        <strain evidence="3 4">VB512170</strain>
    </source>
</reference>
<gene>
    <name evidence="3" type="ORF">PI95_017380</name>
</gene>
<keyword evidence="2" id="KW-0472">Membrane</keyword>
<evidence type="ECO:0000313" key="4">
    <source>
        <dbReference type="Proteomes" id="UP000031549"/>
    </source>
</evidence>
<dbReference type="AlphaFoldDB" id="A0A846HAB9"/>
<feature type="region of interest" description="Disordered" evidence="1">
    <location>
        <begin position="195"/>
        <end position="224"/>
    </location>
</feature>
<keyword evidence="4" id="KW-1185">Reference proteome</keyword>
<name>A0A846HAB9_9CYAN</name>
<feature type="compositionally biased region" description="Polar residues" evidence="1">
    <location>
        <begin position="64"/>
        <end position="78"/>
    </location>
</feature>
<evidence type="ECO:0008006" key="5">
    <source>
        <dbReference type="Google" id="ProtNLM"/>
    </source>
</evidence>
<comment type="caution">
    <text evidence="3">The sequence shown here is derived from an EMBL/GenBank/DDBJ whole genome shotgun (WGS) entry which is preliminary data.</text>
</comment>
<evidence type="ECO:0000256" key="2">
    <source>
        <dbReference type="SAM" id="Phobius"/>
    </source>
</evidence>
<evidence type="ECO:0000313" key="3">
    <source>
        <dbReference type="EMBL" id="NEU74282.1"/>
    </source>
</evidence>
<feature type="region of interest" description="Disordered" evidence="1">
    <location>
        <begin position="1"/>
        <end position="93"/>
    </location>
</feature>
<evidence type="ECO:0000256" key="1">
    <source>
        <dbReference type="SAM" id="MobiDB-lite"/>
    </source>
</evidence>
<proteinExistence type="predicted"/>
<dbReference type="EMBL" id="JTCM02000038">
    <property type="protein sequence ID" value="NEU74282.1"/>
    <property type="molecule type" value="Genomic_DNA"/>
</dbReference>